<keyword evidence="2 5" id="KW-0812">Transmembrane</keyword>
<dbReference type="PANTHER" id="PTHR36985:SF1">
    <property type="entry name" value="TRANSLOCATION AND ASSEMBLY MODULE SUBUNIT TAMB"/>
    <property type="match status" value="1"/>
</dbReference>
<feature type="transmembrane region" description="Helical" evidence="5">
    <location>
        <begin position="21"/>
        <end position="44"/>
    </location>
</feature>
<dbReference type="OrthoDB" id="7784409at2"/>
<evidence type="ECO:0000256" key="3">
    <source>
        <dbReference type="ARBA" id="ARBA00022989"/>
    </source>
</evidence>
<keyword evidence="8" id="KW-1185">Reference proteome</keyword>
<dbReference type="GO" id="GO:0097347">
    <property type="term" value="C:TAM protein secretion complex"/>
    <property type="evidence" value="ECO:0007669"/>
    <property type="project" value="TreeGrafter"/>
</dbReference>
<evidence type="ECO:0000259" key="6">
    <source>
        <dbReference type="Pfam" id="PF04357"/>
    </source>
</evidence>
<evidence type="ECO:0000256" key="5">
    <source>
        <dbReference type="SAM" id="Phobius"/>
    </source>
</evidence>
<dbReference type="RefSeq" id="WP_085617631.1">
    <property type="nucleotide sequence ID" value="NZ_JFKB01000004.1"/>
</dbReference>
<evidence type="ECO:0000313" key="8">
    <source>
        <dbReference type="Proteomes" id="UP000193396"/>
    </source>
</evidence>
<dbReference type="STRING" id="1293890.TALK_07980"/>
<name>A0A1Y2LDD2_9PROT</name>
<evidence type="ECO:0000256" key="2">
    <source>
        <dbReference type="ARBA" id="ARBA00022692"/>
    </source>
</evidence>
<comment type="caution">
    <text evidence="7">The sequence shown here is derived from an EMBL/GenBank/DDBJ whole genome shotgun (WGS) entry which is preliminary data.</text>
</comment>
<evidence type="ECO:0000256" key="1">
    <source>
        <dbReference type="ARBA" id="ARBA00004167"/>
    </source>
</evidence>
<dbReference type="PANTHER" id="PTHR36985">
    <property type="entry name" value="TRANSLOCATION AND ASSEMBLY MODULE SUBUNIT TAMB"/>
    <property type="match status" value="1"/>
</dbReference>
<dbReference type="InterPro" id="IPR007452">
    <property type="entry name" value="TamB_C"/>
</dbReference>
<organism evidence="7 8">
    <name type="scientific">Thalassospira alkalitolerans</name>
    <dbReference type="NCBI Taxonomy" id="1293890"/>
    <lineage>
        <taxon>Bacteria</taxon>
        <taxon>Pseudomonadati</taxon>
        <taxon>Pseudomonadota</taxon>
        <taxon>Alphaproteobacteria</taxon>
        <taxon>Rhodospirillales</taxon>
        <taxon>Thalassospiraceae</taxon>
        <taxon>Thalassospira</taxon>
    </lineage>
</organism>
<reference evidence="7 8" key="1">
    <citation type="submission" date="2014-03" db="EMBL/GenBank/DDBJ databases">
        <title>The draft genome sequence of Thalassospira alkalitolerans JCM 18968.</title>
        <authorList>
            <person name="Lai Q."/>
            <person name="Shao Z."/>
        </authorList>
    </citation>
    <scope>NUCLEOTIDE SEQUENCE [LARGE SCALE GENOMIC DNA]</scope>
    <source>
        <strain evidence="7 8">JCM 18968</strain>
    </source>
</reference>
<proteinExistence type="predicted"/>
<dbReference type="GO" id="GO:0005886">
    <property type="term" value="C:plasma membrane"/>
    <property type="evidence" value="ECO:0007669"/>
    <property type="project" value="InterPro"/>
</dbReference>
<evidence type="ECO:0000256" key="4">
    <source>
        <dbReference type="ARBA" id="ARBA00023136"/>
    </source>
</evidence>
<comment type="subcellular location">
    <subcellularLocation>
        <location evidence="1">Membrane</location>
        <topology evidence="1">Single-pass membrane protein</topology>
    </subcellularLocation>
</comment>
<dbReference type="Proteomes" id="UP000193396">
    <property type="component" value="Unassembled WGS sequence"/>
</dbReference>
<gene>
    <name evidence="7" type="ORF">TALK_07980</name>
</gene>
<keyword evidence="4 5" id="KW-0472">Membrane</keyword>
<dbReference type="EMBL" id="JFKB01000004">
    <property type="protein sequence ID" value="OSQ48856.1"/>
    <property type="molecule type" value="Genomic_DNA"/>
</dbReference>
<accession>A0A1Y2LDD2</accession>
<protein>
    <recommendedName>
        <fullName evidence="6">Translocation and assembly module TamB C-terminal domain-containing protein</fullName>
    </recommendedName>
</protein>
<dbReference type="Pfam" id="PF04357">
    <property type="entry name" value="TamB"/>
    <property type="match status" value="1"/>
</dbReference>
<keyword evidence="3 5" id="KW-1133">Transmembrane helix</keyword>
<sequence length="1471" mass="153599">MTPSDTPKSPQKPKRRPIAKWVIRGVIAFGGLLGVLILVVGIAATGPVLRVMTPWINSTVADAIEGDFDLGRIEGSLWTGVSLDRLSLSIPDNGLAVDVSRLAVDWSPMALLGGVLRVDRIESAEIDVVLPGMGGDDEVPTDDDSGSGDFAPPLAIELGKLALGHIRISDPASGKSFAYGLEGRAAIRKNLSGALAVDLKPLDDSIDRLKADIDFDGKKQRLTAEIDGQLDRAGLVMTLAGLTPDEAPDVTLRLTGDGPANDWQGRIDLAASDLVTLGGDIGIALGTSDLVFNLDGVVEAQGVLANVVPDPLRGDIALGIGGRYDARANRLALTRANITKADLAQVMATADIDLTDSILVADLEADIDPKASVLADGAISWGRLNLLAHAKGALAMPDISVMVRGRDVVTPVSSIGSLALDADMRGDDRGFAVQSRIDLAAHQWQDADFAAMLGDGQQVVLDAMIAPDFSKFALGKIVIDAPGITVNGVADIDDAMAVRDGELIADVSDLSIFAPISGLDLVGTGQVAIRHLNWSPDAGGAGDVAVTTGQVGFGIDDLDRVVGPTPGIDGKLAISEVFDFSITLDQIATAMVSGPAKVDISNEFSWLSVKSNLMVQSGSVPPDSGVSMAPATLLVALDGDISAPPGTVTLATPSIVAGGQTFEKVTVTSEMRWSDQAVLSLINRGGFAMAGRHYDLAADVVLPDDGVHIDNIALTGDRIDLAGKLALPDYAVPMRGTLSIRKLDAVMLSDFGVPTTNGTIQGDVIFGAQSGQQKIDIEAALKGIRLAAESGADQPAIKDVTISGSIKNAFEKPGFDLKLNGRDIRYAPVVLDQLTTAITGDLSAIGIAMDTTGQLRGNIPIKLNAAMEVGVVDGITVRADRLDATIGSQTIAAQKPVLFRQTDAGRQKLDAVVKVGAGNVTARLDHQPGRDFNANAQIADLVLGPWGEMFGLAGADGTMNITADLSEKSGQLPVATIRGGIDHIVSSAAKDLAPVEMVLDVALRDGQFDGTATLGNADARVLEARGTVPLGISFLKQDFAIDPNARIDAVVKVDGEIGQFWPYVPAPDHVLSGKIRLDVVAKGTLETLDWNGTLALSDGAYEHLEYGTLLKQITINGDFDQNGLRIPEITATDGGNGKINGSAEVVMDGDPLVRYKADFKVDNAALSRKDELQFWADVETSVTGTERTADIKSDVVVRRGEVDLTLALPVSVPALDVQNLDDAQQRADAEKKKKASGFVGNLDVTVNIPGRLFVRGRGLDSEWGGTLDITGTTAEPIIVGQLQALRGQLDIIGKTFVIKDSKITFSGATPPDPLLDIEGVYTTTDLTVTAGFSGPASDPELVLSSDPSLPEDEILSQVLFGKSQGSLSAIEAVQLASAVNELSGGGGGFDIVGTIRRFIGADVLQVGGGDDGPNVKVGKYLTEGVYVGTKTGTTPGSSGVEVEIELTPNISVTSETTEIDSKAGVQFRLDY</sequence>
<evidence type="ECO:0000313" key="7">
    <source>
        <dbReference type="EMBL" id="OSQ48856.1"/>
    </source>
</evidence>
<feature type="domain" description="Translocation and assembly module TamB C-terminal" evidence="6">
    <location>
        <begin position="1129"/>
        <end position="1471"/>
    </location>
</feature>
<dbReference type="GO" id="GO:0009306">
    <property type="term" value="P:protein secretion"/>
    <property type="evidence" value="ECO:0007669"/>
    <property type="project" value="InterPro"/>
</dbReference>